<evidence type="ECO:0000313" key="1">
    <source>
        <dbReference type="EMBL" id="KAK9943578.1"/>
    </source>
</evidence>
<dbReference type="EMBL" id="JBEDUW010000002">
    <property type="protein sequence ID" value="KAK9943578.1"/>
    <property type="molecule type" value="Genomic_DNA"/>
</dbReference>
<proteinExistence type="predicted"/>
<dbReference type="AlphaFoldDB" id="A0AAW1Y483"/>
<protein>
    <submittedName>
        <fullName evidence="1">Uncharacterized protein</fullName>
    </submittedName>
</protein>
<reference evidence="1 2" key="1">
    <citation type="journal article" date="2023" name="G3 (Bethesda)">
        <title>A chromosome-length genome assembly and annotation of blackberry (Rubus argutus, cv. 'Hillquist').</title>
        <authorList>
            <person name="Bruna T."/>
            <person name="Aryal R."/>
            <person name="Dudchenko O."/>
            <person name="Sargent D.J."/>
            <person name="Mead D."/>
            <person name="Buti M."/>
            <person name="Cavallini A."/>
            <person name="Hytonen T."/>
            <person name="Andres J."/>
            <person name="Pham M."/>
            <person name="Weisz D."/>
            <person name="Mascagni F."/>
            <person name="Usai G."/>
            <person name="Natali L."/>
            <person name="Bassil N."/>
            <person name="Fernandez G.E."/>
            <person name="Lomsadze A."/>
            <person name="Armour M."/>
            <person name="Olukolu B."/>
            <person name="Poorten T."/>
            <person name="Britton C."/>
            <person name="Davik J."/>
            <person name="Ashrafi H."/>
            <person name="Aiden E.L."/>
            <person name="Borodovsky M."/>
            <person name="Worthington M."/>
        </authorList>
    </citation>
    <scope>NUCLEOTIDE SEQUENCE [LARGE SCALE GENOMIC DNA]</scope>
    <source>
        <strain evidence="1">PI 553951</strain>
    </source>
</reference>
<evidence type="ECO:0000313" key="2">
    <source>
        <dbReference type="Proteomes" id="UP001457282"/>
    </source>
</evidence>
<sequence>MGCADAIKKNTGRIANKREKLVIFSLKSSHHLAIPVALHHRPSHRTAGIYPRRRRNLICPRRHQDAQSSALAVATIQP</sequence>
<dbReference type="Proteomes" id="UP001457282">
    <property type="component" value="Unassembled WGS sequence"/>
</dbReference>
<gene>
    <name evidence="1" type="ORF">M0R45_009182</name>
</gene>
<keyword evidence="2" id="KW-1185">Reference proteome</keyword>
<organism evidence="1 2">
    <name type="scientific">Rubus argutus</name>
    <name type="common">Southern blackberry</name>
    <dbReference type="NCBI Taxonomy" id="59490"/>
    <lineage>
        <taxon>Eukaryota</taxon>
        <taxon>Viridiplantae</taxon>
        <taxon>Streptophyta</taxon>
        <taxon>Embryophyta</taxon>
        <taxon>Tracheophyta</taxon>
        <taxon>Spermatophyta</taxon>
        <taxon>Magnoliopsida</taxon>
        <taxon>eudicotyledons</taxon>
        <taxon>Gunneridae</taxon>
        <taxon>Pentapetalae</taxon>
        <taxon>rosids</taxon>
        <taxon>fabids</taxon>
        <taxon>Rosales</taxon>
        <taxon>Rosaceae</taxon>
        <taxon>Rosoideae</taxon>
        <taxon>Rosoideae incertae sedis</taxon>
        <taxon>Rubus</taxon>
    </lineage>
</organism>
<comment type="caution">
    <text evidence="1">The sequence shown here is derived from an EMBL/GenBank/DDBJ whole genome shotgun (WGS) entry which is preliminary data.</text>
</comment>
<accession>A0AAW1Y483</accession>
<name>A0AAW1Y483_RUBAR</name>